<dbReference type="PANTHER" id="PTHR47773">
    <property type="entry name" value="SI:DKEY-9I5.2-RELATED"/>
    <property type="match status" value="1"/>
</dbReference>
<organism evidence="2 3">
    <name type="scientific">Xyrichtys novacula</name>
    <name type="common">Pearly razorfish</name>
    <name type="synonym">Hemipteronotus novacula</name>
    <dbReference type="NCBI Taxonomy" id="13765"/>
    <lineage>
        <taxon>Eukaryota</taxon>
        <taxon>Metazoa</taxon>
        <taxon>Chordata</taxon>
        <taxon>Craniata</taxon>
        <taxon>Vertebrata</taxon>
        <taxon>Euteleostomi</taxon>
        <taxon>Actinopterygii</taxon>
        <taxon>Neopterygii</taxon>
        <taxon>Teleostei</taxon>
        <taxon>Neoteleostei</taxon>
        <taxon>Acanthomorphata</taxon>
        <taxon>Eupercaria</taxon>
        <taxon>Labriformes</taxon>
        <taxon>Labridae</taxon>
        <taxon>Xyrichtys</taxon>
    </lineage>
</organism>
<proteinExistence type="predicted"/>
<gene>
    <name evidence="2" type="ORF">XNOV1_A022002</name>
</gene>
<accession>A0AAV1GQW7</accession>
<evidence type="ECO:0000313" key="3">
    <source>
        <dbReference type="Proteomes" id="UP001178508"/>
    </source>
</evidence>
<reference evidence="2" key="1">
    <citation type="submission" date="2023-08" db="EMBL/GenBank/DDBJ databases">
        <authorList>
            <person name="Alioto T."/>
            <person name="Alioto T."/>
            <person name="Gomez Garrido J."/>
        </authorList>
    </citation>
    <scope>NUCLEOTIDE SEQUENCE</scope>
</reference>
<feature type="compositionally biased region" description="Acidic residues" evidence="1">
    <location>
        <begin position="100"/>
        <end position="136"/>
    </location>
</feature>
<dbReference type="AlphaFoldDB" id="A0AAV1GQW7"/>
<dbReference type="EMBL" id="OY660879">
    <property type="protein sequence ID" value="CAJ1075883.1"/>
    <property type="molecule type" value="Genomic_DNA"/>
</dbReference>
<sequence>MILQVYLVAFAVQWNNRMDSLRVAGGQGRKTSCMDARQIQRMNQQAEVLFGKEHLLETNFAAPMPDSADPDEGELLGVEYAMCQSTNFMAKSYYAKIAEEEQSREEEDDEETAEQGEEETEDEGIEMSAESEDDPIDSVSREHTLLIQGEQVKEEDSPALQDVLMTQRHLHLPGIEEVERLALLLLILADNSDQHLVPADLRQKIIAAASSLHEHDKTVSNFVKKYESRWGYTLFGRCLGADSPETSAAQKTKFGWMRYPQAAQVTEDSRLLYLIIKMLKNRPPASQLASPSKVITCLKGQYKRIADRVRDDPILANLSIPLPNINNKSISNFISREEKKANYMATVLPKTKPHKAVLSDQPVPEAPDLPSILPQPDRPQVQYQHPCHVTGRRRGEKRRLNFEEPEPVNRPICQESASAERTTLPILPKPATADLKDRPFQPKPGTATFIRPSVAGAPVLLVVPAQPQAPNISFNGPSCSQSFTVVTPPAAPTNKPVMPNQSRKPCSACQVPQCGGQRKRYTPSKVKAAGSSQKIFTYCPVTRKSTTSGFEGVVYMSYEHFKSVVDEELERRKNEAHFC</sequence>
<name>A0AAV1GQW7_XYRNO</name>
<keyword evidence="3" id="KW-1185">Reference proteome</keyword>
<dbReference type="Proteomes" id="UP001178508">
    <property type="component" value="Chromosome 16"/>
</dbReference>
<feature type="region of interest" description="Disordered" evidence="1">
    <location>
        <begin position="99"/>
        <end position="138"/>
    </location>
</feature>
<protein>
    <submittedName>
        <fullName evidence="2">Uncharacterized protein LOC122130562</fullName>
    </submittedName>
</protein>
<evidence type="ECO:0000313" key="2">
    <source>
        <dbReference type="EMBL" id="CAJ1075883.1"/>
    </source>
</evidence>
<dbReference type="PANTHER" id="PTHR47773:SF1">
    <property type="entry name" value="C2H2-TYPE DOMAIN-CONTAINING PROTEIN"/>
    <property type="match status" value="1"/>
</dbReference>
<evidence type="ECO:0000256" key="1">
    <source>
        <dbReference type="SAM" id="MobiDB-lite"/>
    </source>
</evidence>